<dbReference type="EMBL" id="PDKK01000002">
    <property type="protein sequence ID" value="RXK07386.1"/>
    <property type="molecule type" value="Genomic_DNA"/>
</dbReference>
<reference evidence="2 3" key="1">
    <citation type="submission" date="2017-10" db="EMBL/GenBank/DDBJ databases">
        <title>Genomics of the genus Arcobacter.</title>
        <authorList>
            <person name="Perez-Cataluna A."/>
            <person name="Figueras M.J."/>
        </authorList>
    </citation>
    <scope>NUCLEOTIDE SEQUENCE [LARGE SCALE GENOMIC DNA]</scope>
    <source>
        <strain evidence="2 3">CECT 8441</strain>
    </source>
</reference>
<sequence length="315" mass="38486">MLKVKYTELFLSCIELYPTYLYLGKRFQFEEIYLEKSLKHIFNLEDSLIYSLHTSMLHEIRIVLQDLIPKQMKMEKQIICKYDIDMKKLYKRFIKAYINKKDAIYKKEIKKKKLIFIDDFSSEFVKKWQTKKLKSIWLDENKVFDKDYNLIYKLRANTEQTKNYKNWWYENYKRTAPVVYQIKDIYPRRHLRIHSLPLSKQYAETDDEKKEILYRHNQIASEVLGDNAECIVFIPKKYLQYDDFKINSMIWKSNSFNNYLLEIADDKIEFPLIVSLKTQNIYAPYDGGMDLFIINLTEKEKFIQKYWDWLPREIT</sequence>
<dbReference type="RefSeq" id="WP_129086279.1">
    <property type="nucleotide sequence ID" value="NZ_CP053836.1"/>
</dbReference>
<feature type="domain" description="DUF3885" evidence="1">
    <location>
        <begin position="180"/>
        <end position="234"/>
    </location>
</feature>
<protein>
    <recommendedName>
        <fullName evidence="1">DUF3885 domain-containing protein</fullName>
    </recommendedName>
</protein>
<dbReference type="OrthoDB" id="8783685at2"/>
<evidence type="ECO:0000259" key="1">
    <source>
        <dbReference type="Pfam" id="PF13021"/>
    </source>
</evidence>
<dbReference type="InterPro" id="IPR024976">
    <property type="entry name" value="DUF3885"/>
</dbReference>
<dbReference type="Pfam" id="PF13021">
    <property type="entry name" value="DUF3885"/>
    <property type="match status" value="2"/>
</dbReference>
<dbReference type="AlphaFoldDB" id="A0A4Q1AWZ7"/>
<keyword evidence="3" id="KW-1185">Reference proteome</keyword>
<organism evidence="2 3">
    <name type="scientific">Halarcobacter ebronensis</name>
    <dbReference type="NCBI Taxonomy" id="1462615"/>
    <lineage>
        <taxon>Bacteria</taxon>
        <taxon>Pseudomonadati</taxon>
        <taxon>Campylobacterota</taxon>
        <taxon>Epsilonproteobacteria</taxon>
        <taxon>Campylobacterales</taxon>
        <taxon>Arcobacteraceae</taxon>
        <taxon>Halarcobacter</taxon>
    </lineage>
</organism>
<evidence type="ECO:0000313" key="2">
    <source>
        <dbReference type="EMBL" id="RXK07386.1"/>
    </source>
</evidence>
<proteinExistence type="predicted"/>
<feature type="domain" description="DUF3885" evidence="1">
    <location>
        <begin position="247"/>
        <end position="311"/>
    </location>
</feature>
<evidence type="ECO:0000313" key="3">
    <source>
        <dbReference type="Proteomes" id="UP000289758"/>
    </source>
</evidence>
<gene>
    <name evidence="2" type="ORF">CRV07_02665</name>
</gene>
<accession>A0A4Q1AWZ7</accession>
<dbReference type="Proteomes" id="UP000289758">
    <property type="component" value="Unassembled WGS sequence"/>
</dbReference>
<comment type="caution">
    <text evidence="2">The sequence shown here is derived from an EMBL/GenBank/DDBJ whole genome shotgun (WGS) entry which is preliminary data.</text>
</comment>
<name>A0A4Q1AWZ7_9BACT</name>